<keyword evidence="4 7" id="KW-0808">Transferase</keyword>
<dbReference type="InterPro" id="IPR002123">
    <property type="entry name" value="Plipid/glycerol_acylTrfase"/>
</dbReference>
<keyword evidence="10" id="KW-1185">Reference proteome</keyword>
<dbReference type="Proteomes" id="UP000019426">
    <property type="component" value="Chromosome M2/40_rep1"/>
</dbReference>
<keyword evidence="5 7" id="KW-0443">Lipid metabolism</keyword>
<evidence type="ECO:0000313" key="10">
    <source>
        <dbReference type="Proteomes" id="UP000019426"/>
    </source>
</evidence>
<keyword evidence="7" id="KW-1208">Phospholipid metabolism</keyword>
<dbReference type="KEGG" id="clt:CM240_1304"/>
<accession>W6S2E2</accession>
<comment type="pathway">
    <text evidence="1">Lipid metabolism.</text>
</comment>
<keyword evidence="6 7" id="KW-0012">Acyltransferase</keyword>
<dbReference type="GO" id="GO:0006654">
    <property type="term" value="P:phosphatidic acid biosynthetic process"/>
    <property type="evidence" value="ECO:0007669"/>
    <property type="project" value="TreeGrafter"/>
</dbReference>
<dbReference type="PANTHER" id="PTHR10434:SF64">
    <property type="entry name" value="1-ACYL-SN-GLYCEROL-3-PHOSPHATE ACYLTRANSFERASE-RELATED"/>
    <property type="match status" value="1"/>
</dbReference>
<evidence type="ECO:0000256" key="6">
    <source>
        <dbReference type="ARBA" id="ARBA00023315"/>
    </source>
</evidence>
<dbReference type="Pfam" id="PF01553">
    <property type="entry name" value="Acyltransferase"/>
    <property type="match status" value="1"/>
</dbReference>
<keyword evidence="3 7" id="KW-0444">Lipid biosynthesis</keyword>
<dbReference type="PANTHER" id="PTHR10434">
    <property type="entry name" value="1-ACYL-SN-GLYCEROL-3-PHOSPHATE ACYLTRANSFERASE"/>
    <property type="match status" value="1"/>
</dbReference>
<name>W6S2E2_9CLOT</name>
<feature type="domain" description="Phospholipid/glycerol acyltransferase" evidence="8">
    <location>
        <begin position="69"/>
        <end position="184"/>
    </location>
</feature>
<dbReference type="CDD" id="cd07989">
    <property type="entry name" value="LPLAT_AGPAT-like"/>
    <property type="match status" value="1"/>
</dbReference>
<evidence type="ECO:0000256" key="4">
    <source>
        <dbReference type="ARBA" id="ARBA00022679"/>
    </source>
</evidence>
<comment type="catalytic activity">
    <reaction evidence="7">
        <text>a 1-acyl-sn-glycero-3-phosphate + an acyl-CoA = a 1,2-diacyl-sn-glycero-3-phosphate + CoA</text>
        <dbReference type="Rhea" id="RHEA:19709"/>
        <dbReference type="ChEBI" id="CHEBI:57287"/>
        <dbReference type="ChEBI" id="CHEBI:57970"/>
        <dbReference type="ChEBI" id="CHEBI:58342"/>
        <dbReference type="ChEBI" id="CHEBI:58608"/>
        <dbReference type="EC" id="2.3.1.51"/>
    </reaction>
</comment>
<evidence type="ECO:0000256" key="1">
    <source>
        <dbReference type="ARBA" id="ARBA00005189"/>
    </source>
</evidence>
<dbReference type="InterPro" id="IPR004552">
    <property type="entry name" value="AGP_acyltrans"/>
</dbReference>
<comment type="domain">
    <text evidence="7">The HXXXXD motif is essential for acyltransferase activity and may constitute the binding site for the phosphate moiety of the glycerol-3-phosphate.</text>
</comment>
<dbReference type="GO" id="GO:0016020">
    <property type="term" value="C:membrane"/>
    <property type="evidence" value="ECO:0007669"/>
    <property type="project" value="InterPro"/>
</dbReference>
<gene>
    <name evidence="9" type="ORF">CM240_1304</name>
</gene>
<evidence type="ECO:0000259" key="8">
    <source>
        <dbReference type="SMART" id="SM00563"/>
    </source>
</evidence>
<comment type="similarity">
    <text evidence="2 7">Belongs to the 1-acyl-sn-glycerol-3-phosphate acyltransferase family.</text>
</comment>
<dbReference type="NCBIfam" id="TIGR00530">
    <property type="entry name" value="AGP_acyltrn"/>
    <property type="match status" value="1"/>
</dbReference>
<dbReference type="eggNOG" id="COG0204">
    <property type="taxonomic scope" value="Bacteria"/>
</dbReference>
<dbReference type="RefSeq" id="WP_242838493.1">
    <property type="nucleotide sequence ID" value="NZ_HG917868.1"/>
</dbReference>
<dbReference type="EC" id="2.3.1.51" evidence="7"/>
<dbReference type="SMART" id="SM00563">
    <property type="entry name" value="PlsC"/>
    <property type="match status" value="1"/>
</dbReference>
<dbReference type="PATRIC" id="fig|1216932.3.peg.1301"/>
<evidence type="ECO:0000256" key="2">
    <source>
        <dbReference type="ARBA" id="ARBA00008655"/>
    </source>
</evidence>
<dbReference type="SUPFAM" id="SSF69593">
    <property type="entry name" value="Glycerol-3-phosphate (1)-acyltransferase"/>
    <property type="match status" value="1"/>
</dbReference>
<keyword evidence="7" id="KW-0594">Phospholipid biosynthesis</keyword>
<dbReference type="HOGENOM" id="CLU_027938_6_1_9"/>
<evidence type="ECO:0000256" key="3">
    <source>
        <dbReference type="ARBA" id="ARBA00022516"/>
    </source>
</evidence>
<dbReference type="STRING" id="1216932.CM240_1304"/>
<evidence type="ECO:0000256" key="7">
    <source>
        <dbReference type="RuleBase" id="RU361267"/>
    </source>
</evidence>
<proteinExistence type="inferred from homology"/>
<dbReference type="GO" id="GO:0003841">
    <property type="term" value="F:1-acylglycerol-3-phosphate O-acyltransferase activity"/>
    <property type="evidence" value="ECO:0007669"/>
    <property type="project" value="UniProtKB-UniRule"/>
</dbReference>
<evidence type="ECO:0000256" key="5">
    <source>
        <dbReference type="ARBA" id="ARBA00023098"/>
    </source>
</evidence>
<reference evidence="9 10" key="1">
    <citation type="submission" date="2013-11" db="EMBL/GenBank/DDBJ databases">
        <title>Complete genome sequence of Clostridum sp. M2/40.</title>
        <authorList>
            <person name="Wibberg D."/>
            <person name="Puehler A."/>
            <person name="Schlueter A."/>
        </authorList>
    </citation>
    <scope>NUCLEOTIDE SEQUENCE [LARGE SCALE GENOMIC DNA]</scope>
    <source>
        <strain evidence="10">M2/40</strain>
    </source>
</reference>
<dbReference type="EMBL" id="HG917868">
    <property type="protein sequence ID" value="CDM68467.1"/>
    <property type="molecule type" value="Genomic_DNA"/>
</dbReference>
<dbReference type="AlphaFoldDB" id="W6S2E2"/>
<organism evidence="9 10">
    <name type="scientific">Clostridium bornimense</name>
    <dbReference type="NCBI Taxonomy" id="1216932"/>
    <lineage>
        <taxon>Bacteria</taxon>
        <taxon>Bacillati</taxon>
        <taxon>Bacillota</taxon>
        <taxon>Clostridia</taxon>
        <taxon>Eubacteriales</taxon>
        <taxon>Clostridiaceae</taxon>
        <taxon>Clostridium</taxon>
    </lineage>
</organism>
<evidence type="ECO:0000313" key="9">
    <source>
        <dbReference type="EMBL" id="CDM68467.1"/>
    </source>
</evidence>
<protein>
    <recommendedName>
        <fullName evidence="7">1-acyl-sn-glycerol-3-phosphate acyltransferase</fullName>
        <ecNumber evidence="7">2.3.1.51</ecNumber>
    </recommendedName>
</protein>
<sequence>MRLIKYVRLSFLMISVYFLGIRVDKRLKNGEDIEDYIYTEVNKWAKQLNKIVGVDITVEGKENLPEGNCFFVSNHQSYFDIMTILASIEKPLGFIAKQELKTMPIAGKWMERIRCKFLNRENPREAIKTMNEAAEELNRGYSMVIFPEGTRSRGGEIAEFKKGSLKIATKAKDVPIVPLTIEGTYNALEKNGLNSAKVKLVIDKPIYIKDYSKEQLNELAKQCYDIIKSNHDKM</sequence>